<dbReference type="PROSITE" id="PS51257">
    <property type="entry name" value="PROKAR_LIPOPROTEIN"/>
    <property type="match status" value="1"/>
</dbReference>
<dbReference type="Gene3D" id="2.60.40.10">
    <property type="entry name" value="Immunoglobulins"/>
    <property type="match status" value="1"/>
</dbReference>
<sequence length="631" mass="70418">MRSLISIALLLSLFACGGGGSESAPAQPQEPNAEVEVELSETARKGQPVSLRAKASGLGTISKVEWRQVSGPSINFEQSDSLELEIVPDDNASLSADTYTFEVTITNDQQQVTRQRLSFEVQRAMSSSQAARLLHQATLGPKGSEIDEATGISEQEWLAEQMQLPITQHLPLVSNYPDREEPNQINRIDAWWKASLNAPDQLRQRVAFALSEIFVVSDSNNALRAEPEGMAHYQDILLTHSFGNFRDLLEDVTLSPVMGTFLSHLGNEKADEELNIRPDENYAREVMQLFTIGLAELNQDGSVKLDGQGNTIATYNQDQIEGFARVFTGWTFGASARWSRPSRNFTIPMEAYADYHSQKDKTLLSGVVLAGGQTAEDDMRDALDNLFEHPNVAPFISKQLIQRLVTSNPTPQYVERVANVFDDNGSGERGDLAAVVSAILLDDEARQNSGVIAYYGKIREPLLRTVQFWRELDAASPANWYFTWSLNDSHGQTPLGSPSVFNFFRPDYQPADLLELDIVAPELQIANDAALIGQFNNQYSGFLWNIKELISEPSDKRIMLSLQAHVDILEQQGLEALLDYYDTLFYSGGMSDDLRQTLREVQDIWSSWTPYQQVAFILFTVSVSPDYIVQL</sequence>
<dbReference type="InterPro" id="IPR014917">
    <property type="entry name" value="DUF1800"/>
</dbReference>
<dbReference type="Proteomes" id="UP001310248">
    <property type="component" value="Unassembled WGS sequence"/>
</dbReference>
<name>A0ABU7G4E2_9ALTE</name>
<evidence type="ECO:0000313" key="3">
    <source>
        <dbReference type="Proteomes" id="UP001310248"/>
    </source>
</evidence>
<reference evidence="2 3" key="2">
    <citation type="submission" date="2023-12" db="EMBL/GenBank/DDBJ databases">
        <authorList>
            <consortium name="Cladostephus spongiosus"/>
            <person name="Lorente B."/>
            <person name="Cabral C."/>
            <person name="Frias J."/>
            <person name="Faria J."/>
            <person name="Toubarro D."/>
        </authorList>
    </citation>
    <scope>NUCLEOTIDE SEQUENCE [LARGE SCALE GENOMIC DNA]</scope>
    <source>
        <strain evidence="2 3">ZMCS4</strain>
    </source>
</reference>
<evidence type="ECO:0000313" key="2">
    <source>
        <dbReference type="EMBL" id="MEE1674272.1"/>
    </source>
</evidence>
<dbReference type="EMBL" id="JAYDYW010000007">
    <property type="protein sequence ID" value="MEE1674272.1"/>
    <property type="molecule type" value="Genomic_DNA"/>
</dbReference>
<dbReference type="Pfam" id="PF08811">
    <property type="entry name" value="DUF1800"/>
    <property type="match status" value="1"/>
</dbReference>
<feature type="chain" id="PRO_5046434129" evidence="1">
    <location>
        <begin position="27"/>
        <end position="631"/>
    </location>
</feature>
<protein>
    <submittedName>
        <fullName evidence="2">DUF1800 domain-containing protein</fullName>
    </submittedName>
</protein>
<dbReference type="PANTHER" id="PTHR43737:SF1">
    <property type="entry name" value="DUF1501 DOMAIN-CONTAINING PROTEIN"/>
    <property type="match status" value="1"/>
</dbReference>
<keyword evidence="3" id="KW-1185">Reference proteome</keyword>
<dbReference type="RefSeq" id="WP_329775423.1">
    <property type="nucleotide sequence ID" value="NZ_JAYDYW010000007.1"/>
</dbReference>
<keyword evidence="1" id="KW-0732">Signal</keyword>
<accession>A0ABU7G4E2</accession>
<comment type="caution">
    <text evidence="2">The sequence shown here is derived from an EMBL/GenBank/DDBJ whole genome shotgun (WGS) entry which is preliminary data.</text>
</comment>
<evidence type="ECO:0000256" key="1">
    <source>
        <dbReference type="SAM" id="SignalP"/>
    </source>
</evidence>
<reference evidence="3" key="1">
    <citation type="submission" date="2023-07" db="EMBL/GenBank/DDBJ databases">
        <title>Draft genome sequence of Agarivorans aestuarii strain ZMCS4, a CAZymes producing bacteria isolated from the marine brown algae Clodostephus spongiosus.</title>
        <authorList>
            <person name="Lorente B."/>
            <person name="Cabral C."/>
            <person name="Frias J."/>
            <person name="Faria J."/>
            <person name="Toubarro D."/>
        </authorList>
    </citation>
    <scope>NUCLEOTIDE SEQUENCE [LARGE SCALE GENOMIC DNA]</scope>
    <source>
        <strain evidence="3">ZMCS4</strain>
    </source>
</reference>
<feature type="signal peptide" evidence="1">
    <location>
        <begin position="1"/>
        <end position="26"/>
    </location>
</feature>
<gene>
    <name evidence="2" type="ORF">SNR37_003709</name>
</gene>
<dbReference type="PANTHER" id="PTHR43737">
    <property type="entry name" value="BLL7424 PROTEIN"/>
    <property type="match status" value="1"/>
</dbReference>
<proteinExistence type="predicted"/>
<dbReference type="InterPro" id="IPR013783">
    <property type="entry name" value="Ig-like_fold"/>
</dbReference>
<organism evidence="2 3">
    <name type="scientific">Agarivorans aestuarii</name>
    <dbReference type="NCBI Taxonomy" id="1563703"/>
    <lineage>
        <taxon>Bacteria</taxon>
        <taxon>Pseudomonadati</taxon>
        <taxon>Pseudomonadota</taxon>
        <taxon>Gammaproteobacteria</taxon>
        <taxon>Alteromonadales</taxon>
        <taxon>Alteromonadaceae</taxon>
        <taxon>Agarivorans</taxon>
    </lineage>
</organism>